<dbReference type="EMBL" id="JAQSDF010000014">
    <property type="protein sequence ID" value="MDI1230790.1"/>
    <property type="molecule type" value="Genomic_DNA"/>
</dbReference>
<name>A0AA43Q4X1_9GAMM</name>
<gene>
    <name evidence="1" type="ORF">PSU93_06555</name>
</gene>
<keyword evidence="2" id="KW-1185">Reference proteome</keyword>
<organism evidence="1 2">
    <name type="scientific">Candidatus Methylobacter titanis</name>
    <dbReference type="NCBI Taxonomy" id="3053457"/>
    <lineage>
        <taxon>Bacteria</taxon>
        <taxon>Pseudomonadati</taxon>
        <taxon>Pseudomonadota</taxon>
        <taxon>Gammaproteobacteria</taxon>
        <taxon>Methylococcales</taxon>
        <taxon>Methylococcaceae</taxon>
        <taxon>Methylobacter</taxon>
    </lineage>
</organism>
<protein>
    <submittedName>
        <fullName evidence="1">Uncharacterized protein</fullName>
    </submittedName>
</protein>
<evidence type="ECO:0000313" key="1">
    <source>
        <dbReference type="EMBL" id="MDI1230790.1"/>
    </source>
</evidence>
<sequence>MLTINAVVSYRSVPRILELFRQRNGYQIGWIPHFTSVINWSLRLGLGLLKQVQPITQPWLCIIDHSIDIGTKKALVALRVKLATLAEKGSAIQRQDCECIGLKIAEKVTGETLLLELTAIFTQVGQPSAILKDSDATLNKGVRLWSATQIVVVPTIDDIGHSMANGLKA</sequence>
<proteinExistence type="predicted"/>
<reference evidence="1" key="1">
    <citation type="submission" date="2023-01" db="EMBL/GenBank/DDBJ databases">
        <title>Biogeochemical cycle of methane in antarctic sediments.</title>
        <authorList>
            <person name="Roldan D.M."/>
            <person name="Menes R.J."/>
        </authorList>
    </citation>
    <scope>NUCLEOTIDE SEQUENCE [LARGE SCALE GENOMIC DNA]</scope>
    <source>
        <strain evidence="1">K-2018 MAG008</strain>
    </source>
</reference>
<comment type="caution">
    <text evidence="1">The sequence shown here is derived from an EMBL/GenBank/DDBJ whole genome shotgun (WGS) entry which is preliminary data.</text>
</comment>
<evidence type="ECO:0000313" key="2">
    <source>
        <dbReference type="Proteomes" id="UP001160519"/>
    </source>
</evidence>
<dbReference type="Proteomes" id="UP001160519">
    <property type="component" value="Unassembled WGS sequence"/>
</dbReference>
<accession>A0AA43Q4X1</accession>
<dbReference type="AlphaFoldDB" id="A0AA43Q4X1"/>